<evidence type="ECO:0000313" key="3">
    <source>
        <dbReference type="Proteomes" id="UP001480595"/>
    </source>
</evidence>
<accession>A0ABR1VRX4</accession>
<comment type="caution">
    <text evidence="2">The sequence shown here is derived from an EMBL/GenBank/DDBJ whole genome shotgun (WGS) entry which is preliminary data.</text>
</comment>
<name>A0ABR1VRX4_9PEZI</name>
<dbReference type="Proteomes" id="UP001480595">
    <property type="component" value="Unassembled WGS sequence"/>
</dbReference>
<reference evidence="2 3" key="1">
    <citation type="submission" date="2023-01" db="EMBL/GenBank/DDBJ databases">
        <title>Analysis of 21 Apiospora genomes using comparative genomics revels a genus with tremendous synthesis potential of carbohydrate active enzymes and secondary metabolites.</title>
        <authorList>
            <person name="Sorensen T."/>
        </authorList>
    </citation>
    <scope>NUCLEOTIDE SEQUENCE [LARGE SCALE GENOMIC DNA]</scope>
    <source>
        <strain evidence="2 3">CBS 135458</strain>
    </source>
</reference>
<proteinExistence type="predicted"/>
<organism evidence="2 3">
    <name type="scientific">Apiospora phragmitis</name>
    <dbReference type="NCBI Taxonomy" id="2905665"/>
    <lineage>
        <taxon>Eukaryota</taxon>
        <taxon>Fungi</taxon>
        <taxon>Dikarya</taxon>
        <taxon>Ascomycota</taxon>
        <taxon>Pezizomycotina</taxon>
        <taxon>Sordariomycetes</taxon>
        <taxon>Xylariomycetidae</taxon>
        <taxon>Amphisphaeriales</taxon>
        <taxon>Apiosporaceae</taxon>
        <taxon>Apiospora</taxon>
    </lineage>
</organism>
<sequence length="245" mass="27548">MHRFSPPYFDFSGPGSVELAVVSHDGRYLPIYIIEELIPGLKRQSQAYRELIDATYELVMLVEKCAWLLPDTPKQSFIGAKALLEDIRRRNGLIRKRLNRRIDYSKGRAYLMDDRNEFTRDHQIILAIQDTMTRNEDRIHLSGHGLPLLRREGFFRGATACAPSCLFDLLFLFLCWPWAFSGALLREEDKAGGEESREGFSSLSEGILPRASEAAVTRSRSCIDPKAGSTESALPAADVDAALSP</sequence>
<evidence type="ECO:0000313" key="2">
    <source>
        <dbReference type="EMBL" id="KAK8074009.1"/>
    </source>
</evidence>
<dbReference type="RefSeq" id="XP_066718484.1">
    <property type="nucleotide sequence ID" value="XM_066856317.1"/>
</dbReference>
<protein>
    <submittedName>
        <fullName evidence="2">Uncharacterized protein</fullName>
    </submittedName>
</protein>
<gene>
    <name evidence="2" type="ORF">PG994_004908</name>
</gene>
<evidence type="ECO:0000256" key="1">
    <source>
        <dbReference type="SAM" id="MobiDB-lite"/>
    </source>
</evidence>
<feature type="region of interest" description="Disordered" evidence="1">
    <location>
        <begin position="210"/>
        <end position="245"/>
    </location>
</feature>
<dbReference type="EMBL" id="JAQQWL010000005">
    <property type="protein sequence ID" value="KAK8074009.1"/>
    <property type="molecule type" value="Genomic_DNA"/>
</dbReference>
<dbReference type="GeneID" id="92089380"/>
<keyword evidence="3" id="KW-1185">Reference proteome</keyword>